<dbReference type="Pfam" id="PF11423">
    <property type="entry name" value="Repressor_Mnt"/>
    <property type="match status" value="1"/>
</dbReference>
<dbReference type="SUPFAM" id="SSF58059">
    <property type="entry name" value="Tetramerization domain of the Mnt repressor"/>
    <property type="match status" value="1"/>
</dbReference>
<dbReference type="InterPro" id="IPR005569">
    <property type="entry name" value="Arc_DNA-bd_dom"/>
</dbReference>
<accession>A0A747TQU5</accession>
<dbReference type="GO" id="GO:0006355">
    <property type="term" value="P:regulation of DNA-templated transcription"/>
    <property type="evidence" value="ECO:0007669"/>
    <property type="project" value="InterPro"/>
</dbReference>
<dbReference type="Gene3D" id="1.10.1220.10">
    <property type="entry name" value="Met repressor-like"/>
    <property type="match status" value="1"/>
</dbReference>
<dbReference type="InterPro" id="IPR010985">
    <property type="entry name" value="Ribbon_hlx_hlx"/>
</dbReference>
<proteinExistence type="predicted"/>
<sequence length="86" mass="9976">MARDDPHFNFRMPMEVREKLKFRAEANGRSMNSELLQIVQDALSKPSPVSGYRDEAERLADQQSDMVKKMVFETLKNIYGKEKPLS</sequence>
<name>A0A747TQU5_SALER</name>
<dbReference type="GO" id="GO:0043565">
    <property type="term" value="F:sequence-specific DNA binding"/>
    <property type="evidence" value="ECO:0007669"/>
    <property type="project" value="UniProtKB-ARBA"/>
</dbReference>
<evidence type="ECO:0000313" key="2">
    <source>
        <dbReference type="EMBL" id="HAF4740525.1"/>
    </source>
</evidence>
<gene>
    <name evidence="2" type="ORF">G9F29_002247</name>
</gene>
<feature type="domain" description="Arc-like DNA binding" evidence="1">
    <location>
        <begin position="2"/>
        <end position="50"/>
    </location>
</feature>
<evidence type="ECO:0000259" key="1">
    <source>
        <dbReference type="Pfam" id="PF03869"/>
    </source>
</evidence>
<dbReference type="InterPro" id="IPR013321">
    <property type="entry name" value="Arc_rbn_hlx_hlx"/>
</dbReference>
<reference evidence="2" key="2">
    <citation type="submission" date="2020-02" db="EMBL/GenBank/DDBJ databases">
        <authorList>
            <consortium name="NCBI Pathogen Detection Project"/>
        </authorList>
    </citation>
    <scope>NUCLEOTIDE SEQUENCE</scope>
    <source>
        <strain evidence="2">MA.CK_93/00015421</strain>
    </source>
</reference>
<dbReference type="SUPFAM" id="SSF47598">
    <property type="entry name" value="Ribbon-helix-helix"/>
    <property type="match status" value="1"/>
</dbReference>
<reference evidence="2" key="1">
    <citation type="journal article" date="2018" name="Genome Biol.">
        <title>SKESA: strategic k-mer extension for scrupulous assemblies.</title>
        <authorList>
            <person name="Souvorov A."/>
            <person name="Agarwala R."/>
            <person name="Lipman D.J."/>
        </authorList>
    </citation>
    <scope>NUCLEOTIDE SEQUENCE</scope>
    <source>
        <strain evidence="2">MA.CK_93/00015421</strain>
    </source>
</reference>
<dbReference type="InterPro" id="IPR024421">
    <property type="entry name" value="Phage_P22_Mnt"/>
</dbReference>
<protein>
    <submittedName>
        <fullName evidence="2">Arc family DNA-binding protein</fullName>
    </submittedName>
</protein>
<dbReference type="AlphaFoldDB" id="A0A747TQU5"/>
<comment type="caution">
    <text evidence="2">The sequence shown here is derived from an EMBL/GenBank/DDBJ whole genome shotgun (WGS) entry which is preliminary data.</text>
</comment>
<organism evidence="2">
    <name type="scientific">Salmonella enterica</name>
    <name type="common">Salmonella choleraesuis</name>
    <dbReference type="NCBI Taxonomy" id="28901"/>
    <lineage>
        <taxon>Bacteria</taxon>
        <taxon>Pseudomonadati</taxon>
        <taxon>Pseudomonadota</taxon>
        <taxon>Gammaproteobacteria</taxon>
        <taxon>Enterobacterales</taxon>
        <taxon>Enterobacteriaceae</taxon>
        <taxon>Salmonella</taxon>
    </lineage>
</organism>
<keyword evidence="2" id="KW-0238">DNA-binding</keyword>
<dbReference type="Pfam" id="PF03869">
    <property type="entry name" value="Arc"/>
    <property type="match status" value="1"/>
</dbReference>
<dbReference type="EMBL" id="DAAVHI010000007">
    <property type="protein sequence ID" value="HAF4740525.1"/>
    <property type="molecule type" value="Genomic_DNA"/>
</dbReference>